<dbReference type="KEGG" id="atq:GH723_13980"/>
<feature type="transmembrane region" description="Helical" evidence="2">
    <location>
        <begin position="36"/>
        <end position="57"/>
    </location>
</feature>
<comment type="similarity">
    <text evidence="1">Belongs to the CPA3 antiporters (TC 2.A.63) subunit G family.</text>
</comment>
<feature type="transmembrane region" description="Helical" evidence="2">
    <location>
        <begin position="63"/>
        <end position="84"/>
    </location>
</feature>
<accession>A0A5Q2RH24</accession>
<dbReference type="AlphaFoldDB" id="A0A5Q2RH24"/>
<dbReference type="RefSeq" id="WP_153760224.1">
    <property type="nucleotide sequence ID" value="NZ_CP045851.1"/>
</dbReference>
<reference evidence="3 4" key="1">
    <citation type="submission" date="2019-11" db="EMBL/GenBank/DDBJ databases">
        <authorList>
            <person name="He Y."/>
        </authorList>
    </citation>
    <scope>NUCLEOTIDE SEQUENCE [LARGE SCALE GENOMIC DNA]</scope>
    <source>
        <strain evidence="3 4">SCSIO 58843</strain>
    </source>
</reference>
<evidence type="ECO:0000256" key="1">
    <source>
        <dbReference type="ARBA" id="ARBA00008404"/>
    </source>
</evidence>
<evidence type="ECO:0000256" key="2">
    <source>
        <dbReference type="SAM" id="Phobius"/>
    </source>
</evidence>
<proteinExistence type="inferred from homology"/>
<evidence type="ECO:0000313" key="4">
    <source>
        <dbReference type="Proteomes" id="UP000334019"/>
    </source>
</evidence>
<gene>
    <name evidence="3" type="ORF">GH723_13980</name>
</gene>
<evidence type="ECO:0000313" key="3">
    <source>
        <dbReference type="EMBL" id="QGG96118.1"/>
    </source>
</evidence>
<protein>
    <submittedName>
        <fullName evidence="3">Cation:proton antiporter</fullName>
    </submittedName>
</protein>
<name>A0A5Q2RH24_9ACTN</name>
<keyword evidence="2" id="KW-0472">Membrane</keyword>
<dbReference type="InterPro" id="IPR005133">
    <property type="entry name" value="PhaG_MnhG_YufB"/>
</dbReference>
<feature type="transmembrane region" description="Helical" evidence="2">
    <location>
        <begin position="6"/>
        <end position="24"/>
    </location>
</feature>
<dbReference type="GO" id="GO:0015385">
    <property type="term" value="F:sodium:proton antiporter activity"/>
    <property type="evidence" value="ECO:0007669"/>
    <property type="project" value="TreeGrafter"/>
</dbReference>
<dbReference type="PANTHER" id="PTHR34703:SF1">
    <property type="entry name" value="ANTIPORTER SUBUNIT MNHG2-RELATED"/>
    <property type="match status" value="1"/>
</dbReference>
<keyword evidence="4" id="KW-1185">Reference proteome</keyword>
<sequence length="115" mass="11944">MTEVVSSVLLVTGGLLALLSAVGLHRFRDAIARSHAAGKAAPLGATFVAVAASLQIAELDSTFKMVVALALLLITFPTGVHMVVRAAYRSGTELNQEIEVDELGDALRALDDEGG</sequence>
<keyword evidence="2" id="KW-0812">Transmembrane</keyword>
<dbReference type="EMBL" id="CP045851">
    <property type="protein sequence ID" value="QGG96118.1"/>
    <property type="molecule type" value="Genomic_DNA"/>
</dbReference>
<keyword evidence="2" id="KW-1133">Transmembrane helix</keyword>
<dbReference type="PANTHER" id="PTHR34703">
    <property type="entry name" value="ANTIPORTER SUBUNIT MNHG2-RELATED"/>
    <property type="match status" value="1"/>
</dbReference>
<organism evidence="3 4">
    <name type="scientific">Actinomarinicola tropica</name>
    <dbReference type="NCBI Taxonomy" id="2789776"/>
    <lineage>
        <taxon>Bacteria</taxon>
        <taxon>Bacillati</taxon>
        <taxon>Actinomycetota</taxon>
        <taxon>Acidimicrobiia</taxon>
        <taxon>Acidimicrobiales</taxon>
        <taxon>Iamiaceae</taxon>
        <taxon>Actinomarinicola</taxon>
    </lineage>
</organism>
<dbReference type="Proteomes" id="UP000334019">
    <property type="component" value="Chromosome"/>
</dbReference>
<dbReference type="Pfam" id="PF03334">
    <property type="entry name" value="PhaG_MnhG_YufB"/>
    <property type="match status" value="1"/>
</dbReference>